<accession>X1MI95</accession>
<evidence type="ECO:0000259" key="2">
    <source>
        <dbReference type="Pfam" id="PF08241"/>
    </source>
</evidence>
<dbReference type="InterPro" id="IPR013216">
    <property type="entry name" value="Methyltransf_11"/>
</dbReference>
<dbReference type="InterPro" id="IPR029063">
    <property type="entry name" value="SAM-dependent_MTases_sf"/>
</dbReference>
<dbReference type="AlphaFoldDB" id="X1MI95"/>
<evidence type="ECO:0000256" key="1">
    <source>
        <dbReference type="ARBA" id="ARBA00022679"/>
    </source>
</evidence>
<feature type="non-terminal residue" evidence="3">
    <location>
        <position position="1"/>
    </location>
</feature>
<name>X1MI95_9ZZZZ</name>
<dbReference type="Gene3D" id="3.40.50.150">
    <property type="entry name" value="Vaccinia Virus protein VP39"/>
    <property type="match status" value="1"/>
</dbReference>
<dbReference type="InterPro" id="IPR050447">
    <property type="entry name" value="Erg6_SMT_methyltransf"/>
</dbReference>
<dbReference type="EMBL" id="BARV01018132">
    <property type="protein sequence ID" value="GAI30968.1"/>
    <property type="molecule type" value="Genomic_DNA"/>
</dbReference>
<dbReference type="GO" id="GO:0008757">
    <property type="term" value="F:S-adenosylmethionine-dependent methyltransferase activity"/>
    <property type="evidence" value="ECO:0007669"/>
    <property type="project" value="InterPro"/>
</dbReference>
<reference evidence="3" key="1">
    <citation type="journal article" date="2014" name="Front. Microbiol.">
        <title>High frequency of phylogenetically diverse reductive dehalogenase-homologous genes in deep subseafloor sedimentary metagenomes.</title>
        <authorList>
            <person name="Kawai M."/>
            <person name="Futagami T."/>
            <person name="Toyoda A."/>
            <person name="Takaki Y."/>
            <person name="Nishi S."/>
            <person name="Hori S."/>
            <person name="Arai W."/>
            <person name="Tsubouchi T."/>
            <person name="Morono Y."/>
            <person name="Uchiyama I."/>
            <person name="Ito T."/>
            <person name="Fujiyama A."/>
            <person name="Inagaki F."/>
            <person name="Takami H."/>
        </authorList>
    </citation>
    <scope>NUCLEOTIDE SEQUENCE</scope>
    <source>
        <strain evidence="3">Expedition CK06-06</strain>
    </source>
</reference>
<organism evidence="3">
    <name type="scientific">marine sediment metagenome</name>
    <dbReference type="NCBI Taxonomy" id="412755"/>
    <lineage>
        <taxon>unclassified sequences</taxon>
        <taxon>metagenomes</taxon>
        <taxon>ecological metagenomes</taxon>
    </lineage>
</organism>
<gene>
    <name evidence="3" type="ORF">S06H3_30740</name>
</gene>
<feature type="domain" description="Methyltransferase type 11" evidence="2">
    <location>
        <begin position="52"/>
        <end position="149"/>
    </location>
</feature>
<dbReference type="PANTHER" id="PTHR44068">
    <property type="entry name" value="ZGC:194242"/>
    <property type="match status" value="1"/>
</dbReference>
<comment type="caution">
    <text evidence="3">The sequence shown here is derived from an EMBL/GenBank/DDBJ whole genome shotgun (WGS) entry which is preliminary data.</text>
</comment>
<dbReference type="CDD" id="cd02440">
    <property type="entry name" value="AdoMet_MTases"/>
    <property type="match status" value="1"/>
</dbReference>
<dbReference type="Pfam" id="PF08241">
    <property type="entry name" value="Methyltransf_11"/>
    <property type="match status" value="1"/>
</dbReference>
<keyword evidence="1" id="KW-0808">Transferase</keyword>
<sequence length="154" mass="16758">AIWVKAMKGPAVRLYESGLFDRALGDMIRPGGLKLTARVAEVARLDKTSNVLEIGCGKGTTACFLARRYTCNVVGIDLSDKMIALAKREAEAEKLVRKVKFLVADGKCLPFLDSAFDAVVCECSFSLLPDKEKAAREIKRVLRSAGTQVISSTF</sequence>
<dbReference type="PANTHER" id="PTHR44068:SF11">
    <property type="entry name" value="GERANYL DIPHOSPHATE 2-C-METHYLTRANSFERASE"/>
    <property type="match status" value="1"/>
</dbReference>
<evidence type="ECO:0000313" key="3">
    <source>
        <dbReference type="EMBL" id="GAI30968.1"/>
    </source>
</evidence>
<protein>
    <recommendedName>
        <fullName evidence="2">Methyltransferase type 11 domain-containing protein</fullName>
    </recommendedName>
</protein>
<dbReference type="SUPFAM" id="SSF53335">
    <property type="entry name" value="S-adenosyl-L-methionine-dependent methyltransferases"/>
    <property type="match status" value="1"/>
</dbReference>
<proteinExistence type="predicted"/>